<accession>A0A485LHX7</accession>
<dbReference type="SUPFAM" id="SSF51206">
    <property type="entry name" value="cAMP-binding domain-like"/>
    <property type="match status" value="2"/>
</dbReference>
<organism evidence="6 7">
    <name type="scientific">Aphanomyces stellatus</name>
    <dbReference type="NCBI Taxonomy" id="120398"/>
    <lineage>
        <taxon>Eukaryota</taxon>
        <taxon>Sar</taxon>
        <taxon>Stramenopiles</taxon>
        <taxon>Oomycota</taxon>
        <taxon>Saprolegniomycetes</taxon>
        <taxon>Saprolegniales</taxon>
        <taxon>Verrucalvaceae</taxon>
        <taxon>Aphanomyces</taxon>
    </lineage>
</organism>
<feature type="region of interest" description="Disordered" evidence="2">
    <location>
        <begin position="235"/>
        <end position="254"/>
    </location>
</feature>
<dbReference type="Gene3D" id="3.40.50.2300">
    <property type="match status" value="1"/>
</dbReference>
<protein>
    <submittedName>
        <fullName evidence="6">Aste57867_21334 protein</fullName>
    </submittedName>
</protein>
<dbReference type="CDD" id="cd00038">
    <property type="entry name" value="CAP_ED"/>
    <property type="match status" value="1"/>
</dbReference>
<dbReference type="InterPro" id="IPR000595">
    <property type="entry name" value="cNMP-bd_dom"/>
</dbReference>
<feature type="compositionally biased region" description="Polar residues" evidence="2">
    <location>
        <begin position="244"/>
        <end position="254"/>
    </location>
</feature>
<dbReference type="OrthoDB" id="78107at2759"/>
<dbReference type="EMBL" id="CAADRA010006994">
    <property type="protein sequence ID" value="VFT98006.1"/>
    <property type="molecule type" value="Genomic_DNA"/>
</dbReference>
<dbReference type="InterPro" id="IPR001789">
    <property type="entry name" value="Sig_transdc_resp-reg_receiver"/>
</dbReference>
<feature type="compositionally biased region" description="Polar residues" evidence="2">
    <location>
        <begin position="760"/>
        <end position="774"/>
    </location>
</feature>
<dbReference type="EMBL" id="VJMH01006968">
    <property type="protein sequence ID" value="KAF0686902.1"/>
    <property type="molecule type" value="Genomic_DNA"/>
</dbReference>
<evidence type="ECO:0000313" key="7">
    <source>
        <dbReference type="Proteomes" id="UP000332933"/>
    </source>
</evidence>
<dbReference type="PANTHER" id="PTHR23011:SF28">
    <property type="entry name" value="CYCLIC NUCLEOTIDE-BINDING DOMAIN CONTAINING PROTEIN"/>
    <property type="match status" value="1"/>
</dbReference>
<dbReference type="PROSITE" id="PS50110">
    <property type="entry name" value="RESPONSE_REGULATORY"/>
    <property type="match status" value="1"/>
</dbReference>
<keyword evidence="7" id="KW-1185">Reference proteome</keyword>
<dbReference type="SMART" id="SM00028">
    <property type="entry name" value="TPR"/>
    <property type="match status" value="2"/>
</dbReference>
<evidence type="ECO:0000259" key="3">
    <source>
        <dbReference type="PROSITE" id="PS50042"/>
    </source>
</evidence>
<comment type="caution">
    <text evidence="1">Lacks conserved residue(s) required for the propagation of feature annotation.</text>
</comment>
<dbReference type="Proteomes" id="UP000332933">
    <property type="component" value="Unassembled WGS sequence"/>
</dbReference>
<dbReference type="AlphaFoldDB" id="A0A485LHX7"/>
<feature type="region of interest" description="Disordered" evidence="2">
    <location>
        <begin position="758"/>
        <end position="780"/>
    </location>
</feature>
<dbReference type="PROSITE" id="PS50042">
    <property type="entry name" value="CNMP_BINDING_3"/>
    <property type="match status" value="2"/>
</dbReference>
<feature type="domain" description="Cyclic nucleotide-binding" evidence="3">
    <location>
        <begin position="572"/>
        <end position="652"/>
    </location>
</feature>
<dbReference type="GO" id="GO:0000160">
    <property type="term" value="P:phosphorelay signal transduction system"/>
    <property type="evidence" value="ECO:0007669"/>
    <property type="project" value="InterPro"/>
</dbReference>
<dbReference type="InterPro" id="IPR011990">
    <property type="entry name" value="TPR-like_helical_dom_sf"/>
</dbReference>
<evidence type="ECO:0000313" key="5">
    <source>
        <dbReference type="EMBL" id="KAF0686902.1"/>
    </source>
</evidence>
<dbReference type="PANTHER" id="PTHR23011">
    <property type="entry name" value="CYCLIC NUCLEOTIDE-BINDING DOMAIN CONTAINING PROTEIN"/>
    <property type="match status" value="1"/>
</dbReference>
<reference evidence="5" key="2">
    <citation type="submission" date="2019-06" db="EMBL/GenBank/DDBJ databases">
        <title>Genomics analysis of Aphanomyces spp. identifies a new class of oomycete effector associated with host adaptation.</title>
        <authorList>
            <person name="Gaulin E."/>
        </authorList>
    </citation>
    <scope>NUCLEOTIDE SEQUENCE</scope>
    <source>
        <strain evidence="5">CBS 578.67</strain>
    </source>
</reference>
<feature type="domain" description="Cyclic nucleotide-binding" evidence="3">
    <location>
        <begin position="700"/>
        <end position="743"/>
    </location>
</feature>
<dbReference type="SUPFAM" id="SSF48452">
    <property type="entry name" value="TPR-like"/>
    <property type="match status" value="1"/>
</dbReference>
<evidence type="ECO:0000256" key="1">
    <source>
        <dbReference type="PROSITE-ProRule" id="PRU00169"/>
    </source>
</evidence>
<evidence type="ECO:0000256" key="2">
    <source>
        <dbReference type="SAM" id="MobiDB-lite"/>
    </source>
</evidence>
<dbReference type="InterPro" id="IPR011006">
    <property type="entry name" value="CheY-like_superfamily"/>
</dbReference>
<dbReference type="SUPFAM" id="SSF52172">
    <property type="entry name" value="CheY-like"/>
    <property type="match status" value="1"/>
</dbReference>
<dbReference type="InterPro" id="IPR014710">
    <property type="entry name" value="RmlC-like_jellyroll"/>
</dbReference>
<dbReference type="Gene3D" id="2.60.120.10">
    <property type="entry name" value="Jelly Rolls"/>
    <property type="match status" value="2"/>
</dbReference>
<dbReference type="Gene3D" id="1.25.40.10">
    <property type="entry name" value="Tetratricopeptide repeat domain"/>
    <property type="match status" value="1"/>
</dbReference>
<evidence type="ECO:0000259" key="4">
    <source>
        <dbReference type="PROSITE" id="PS50110"/>
    </source>
</evidence>
<dbReference type="Pfam" id="PF13181">
    <property type="entry name" value="TPR_8"/>
    <property type="match status" value="1"/>
</dbReference>
<proteinExistence type="predicted"/>
<sequence length="973" mass="107807">MGLQADKVRASKVLASAKALGIHVEEDLHGALKSHNAPHDQVFDKNINSTARLFMRNVAKHKATPTLLKLSGHPPPPQHGLKCILLVDSDRLRRDDLTAELADCFKLAVAGTKKDAMQVLQMMSVHLILARIRFQKDTAEALLLDCLRRHVTVPVIVYVTTTAGNEEQLAKCMEAGACGYLEEGLPPDILRQRLLDAWRQFRPKVADTLDHRRQPPPLEHTISTRTAVINGFRRASKMPDGHENNNGSQSTPSLSSLTALDMKIQDRQNFLVKQQHIQQAMTTQHSVLGLGRGKVSSALNKDLHRAVVPAPSRLKTIECMYTRPHTVATLVQEHDYNVVTQPDRDAVPQEPLLTHCIIVDPATICDAKTVLKRINRGYLAYQAGQFEAAINWCTASLKAEPNHMPKWCYLLRGAIFDELGDHGAAIADFDAALALDAAFHQAQFNRSVSFLKLGKDVAALAAIVAAQENPELPLPKPIPDYVRNHALILRRMGRYEDARVVYAKLAKDATNSDRDAPSSLDGMLAKAGLSGGLFDALFCQSKDEKAAFFAEPGTRTDAMLDTVVSKLFEFDFFARCPDAVLRTVAQALVHVVVRNGETFYLAHDHPHAFYICLQGTLSVHANLTLAGQELDTMASSSTHRLRPGDVFGCVGVSISSLLMYLADERTEIMYLSPTAFKETLEPQWLVEQHSRFSIFRRSPVFRMISDSELGHIVSHSILVRFHKGDVLVQQHEYPKHLYILYKGICRFEQTFSATDHRRMATTSESAVHSPSAATSGGGPQSMASVAAAAAAAVDKVMPYHHLMDIPHWPMNFTTNEAHDEAAKKHRSHHVSSKAASDVKTPLRGRPPTIAYDIYPPALFGESAYKTLPEKSQCSIVAATLVEALAVDMHQLKSLNSAKELFTAIVCNAPLYVDANKALKLQKVDAEWKRIRGKEAIQVNKMRWPVDKERLRYLPNGGSIVVPDEKISTDKVFR</sequence>
<evidence type="ECO:0000313" key="6">
    <source>
        <dbReference type="EMBL" id="VFT98006.1"/>
    </source>
</evidence>
<dbReference type="InterPro" id="IPR018490">
    <property type="entry name" value="cNMP-bd_dom_sf"/>
</dbReference>
<gene>
    <name evidence="6" type="primary">Aste57867_21334</name>
    <name evidence="5" type="ORF">As57867_021265</name>
    <name evidence="6" type="ORF">ASTE57867_21334</name>
</gene>
<feature type="domain" description="Response regulatory" evidence="4">
    <location>
        <begin position="83"/>
        <end position="198"/>
    </location>
</feature>
<name>A0A485LHX7_9STRA</name>
<reference evidence="6 7" key="1">
    <citation type="submission" date="2019-03" db="EMBL/GenBank/DDBJ databases">
        <authorList>
            <person name="Gaulin E."/>
            <person name="Dumas B."/>
        </authorList>
    </citation>
    <scope>NUCLEOTIDE SEQUENCE [LARGE SCALE GENOMIC DNA]</scope>
    <source>
        <strain evidence="6">CBS 568.67</strain>
    </source>
</reference>
<dbReference type="InterPro" id="IPR019734">
    <property type="entry name" value="TPR_rpt"/>
</dbReference>